<dbReference type="GO" id="GO:0006265">
    <property type="term" value="P:DNA topological change"/>
    <property type="evidence" value="ECO:0007669"/>
    <property type="project" value="InterPro"/>
</dbReference>
<evidence type="ECO:0000256" key="1">
    <source>
        <dbReference type="ARBA" id="ARBA00003863"/>
    </source>
</evidence>
<proteinExistence type="predicted"/>
<evidence type="ECO:0000313" key="2">
    <source>
        <dbReference type="EMBL" id="SFF84215.1"/>
    </source>
</evidence>
<dbReference type="AlphaFoldDB" id="A0A1I2LY56"/>
<evidence type="ECO:0000313" key="3">
    <source>
        <dbReference type="Proteomes" id="UP000198661"/>
    </source>
</evidence>
<dbReference type="RefSeq" id="WP_092036557.1">
    <property type="nucleotide sequence ID" value="NZ_FOOK01000006.1"/>
</dbReference>
<gene>
    <name evidence="2" type="ORF">SAMN04488025_106105</name>
</gene>
<protein>
    <submittedName>
        <fullName evidence="2">Small, acid-soluble spore protein, alpha/beta type</fullName>
    </submittedName>
</protein>
<organism evidence="2 3">
    <name type="scientific">Planifilum fulgidum</name>
    <dbReference type="NCBI Taxonomy" id="201973"/>
    <lineage>
        <taxon>Bacteria</taxon>
        <taxon>Bacillati</taxon>
        <taxon>Bacillota</taxon>
        <taxon>Bacilli</taxon>
        <taxon>Bacillales</taxon>
        <taxon>Thermoactinomycetaceae</taxon>
        <taxon>Planifilum</taxon>
    </lineage>
</organism>
<dbReference type="PANTHER" id="PTHR36107">
    <property type="entry name" value="SMALL, ACID-SOLUBLE SPORE PROTEIN A"/>
    <property type="match status" value="1"/>
</dbReference>
<dbReference type="InterPro" id="IPR038300">
    <property type="entry name" value="SASP_sf_alpha/beta"/>
</dbReference>
<comment type="function">
    <text evidence="1">SASP are bound to spore DNA. They are double-stranded DNA-binding proteins that cause DNA to change to an a-like conformation. They protect the DNA backbone from chemical and enzymatic cleavage and are thus involved in dormant spore's high resistance to UV light.</text>
</comment>
<name>A0A1I2LY56_9BACL</name>
<dbReference type="PANTHER" id="PTHR36107:SF1">
    <property type="entry name" value="SMALL, ACID-SOLUBLE SPORE PROTEIN A"/>
    <property type="match status" value="1"/>
</dbReference>
<sequence length="95" mass="10680">MARRRRRNRLLVPRARGEMERLKAQVMSRELGTGPIHPEQVKFEVARRLGVPLKPEDNGDLTAAEAGKIGGAIGGRMVKEMVKRAEEALARQRRP</sequence>
<dbReference type="Gene3D" id="6.10.10.80">
    <property type="entry name" value="Small, acid-soluble spore protein, alpha/beta type-like"/>
    <property type="match status" value="1"/>
</dbReference>
<dbReference type="STRING" id="201973.SAMN04488025_106105"/>
<dbReference type="EMBL" id="FOOK01000006">
    <property type="protein sequence ID" value="SFF84215.1"/>
    <property type="molecule type" value="Genomic_DNA"/>
</dbReference>
<dbReference type="Pfam" id="PF00269">
    <property type="entry name" value="SASP"/>
    <property type="match status" value="1"/>
</dbReference>
<dbReference type="InterPro" id="IPR001448">
    <property type="entry name" value="SASP_alpha/beta-type"/>
</dbReference>
<dbReference type="GO" id="GO:0003690">
    <property type="term" value="F:double-stranded DNA binding"/>
    <property type="evidence" value="ECO:0007669"/>
    <property type="project" value="InterPro"/>
</dbReference>
<dbReference type="Proteomes" id="UP000198661">
    <property type="component" value="Unassembled WGS sequence"/>
</dbReference>
<accession>A0A1I2LY56</accession>
<dbReference type="InterPro" id="IPR050847">
    <property type="entry name" value="SASP_DNA-binding"/>
</dbReference>
<reference evidence="2 3" key="1">
    <citation type="submission" date="2016-10" db="EMBL/GenBank/DDBJ databases">
        <authorList>
            <person name="de Groot N.N."/>
        </authorList>
    </citation>
    <scope>NUCLEOTIDE SEQUENCE [LARGE SCALE GENOMIC DNA]</scope>
    <source>
        <strain evidence="2 3">DSM 44945</strain>
    </source>
</reference>
<dbReference type="OrthoDB" id="1683773at2"/>
<keyword evidence="3" id="KW-1185">Reference proteome</keyword>